<dbReference type="InterPro" id="IPR028082">
    <property type="entry name" value="Peripla_BP_I"/>
</dbReference>
<dbReference type="OrthoDB" id="7337537at2"/>
<feature type="signal peptide" evidence="3">
    <location>
        <begin position="1"/>
        <end position="20"/>
    </location>
</feature>
<dbReference type="PANTHER" id="PTHR47235">
    <property type="entry name" value="BLR6548 PROTEIN"/>
    <property type="match status" value="1"/>
</dbReference>
<dbReference type="RefSeq" id="WP_159546251.1">
    <property type="nucleotide sequence ID" value="NZ_CP047156.1"/>
</dbReference>
<keyword evidence="6" id="KW-1185">Reference proteome</keyword>
<name>A0A7L4YQE0_9ACTN</name>
<protein>
    <submittedName>
        <fullName evidence="5">ABC transporter substrate-binding protein</fullName>
    </submittedName>
</protein>
<evidence type="ECO:0000259" key="4">
    <source>
        <dbReference type="Pfam" id="PF13458"/>
    </source>
</evidence>
<dbReference type="KEGG" id="eke:EK0264_12980"/>
<dbReference type="Pfam" id="PF13458">
    <property type="entry name" value="Peripla_BP_6"/>
    <property type="match status" value="1"/>
</dbReference>
<evidence type="ECO:0000256" key="1">
    <source>
        <dbReference type="ARBA" id="ARBA00010062"/>
    </source>
</evidence>
<accession>A0A7L4YQE0</accession>
<dbReference type="SUPFAM" id="SSF53822">
    <property type="entry name" value="Periplasmic binding protein-like I"/>
    <property type="match status" value="1"/>
</dbReference>
<feature type="domain" description="Leucine-binding protein" evidence="4">
    <location>
        <begin position="42"/>
        <end position="385"/>
    </location>
</feature>
<evidence type="ECO:0000256" key="3">
    <source>
        <dbReference type="SAM" id="SignalP"/>
    </source>
</evidence>
<dbReference type="AlphaFoldDB" id="A0A7L4YQE0"/>
<feature type="chain" id="PRO_5038557831" evidence="3">
    <location>
        <begin position="21"/>
        <end position="413"/>
    </location>
</feature>
<gene>
    <name evidence="5" type="ORF">EK0264_12980</name>
</gene>
<comment type="similarity">
    <text evidence="1">Belongs to the leucine-binding protein family.</text>
</comment>
<dbReference type="Gene3D" id="3.40.50.2300">
    <property type="match status" value="2"/>
</dbReference>
<keyword evidence="2 3" id="KW-0732">Signal</keyword>
<dbReference type="PANTHER" id="PTHR47235:SF1">
    <property type="entry name" value="BLR6548 PROTEIN"/>
    <property type="match status" value="1"/>
</dbReference>
<evidence type="ECO:0000256" key="2">
    <source>
        <dbReference type="ARBA" id="ARBA00022729"/>
    </source>
</evidence>
<dbReference type="EMBL" id="CP047156">
    <property type="protein sequence ID" value="QHC01114.1"/>
    <property type="molecule type" value="Genomic_DNA"/>
</dbReference>
<dbReference type="Proteomes" id="UP000463857">
    <property type="component" value="Chromosome"/>
</dbReference>
<dbReference type="InParanoid" id="A0A7L4YQE0"/>
<organism evidence="5 6">
    <name type="scientific">Epidermidibacterium keratini</name>
    <dbReference type="NCBI Taxonomy" id="1891644"/>
    <lineage>
        <taxon>Bacteria</taxon>
        <taxon>Bacillati</taxon>
        <taxon>Actinomycetota</taxon>
        <taxon>Actinomycetes</taxon>
        <taxon>Sporichthyales</taxon>
        <taxon>Sporichthyaceae</taxon>
        <taxon>Epidermidibacterium</taxon>
    </lineage>
</organism>
<evidence type="ECO:0000313" key="5">
    <source>
        <dbReference type="EMBL" id="QHC01114.1"/>
    </source>
</evidence>
<evidence type="ECO:0000313" key="6">
    <source>
        <dbReference type="Proteomes" id="UP000463857"/>
    </source>
</evidence>
<dbReference type="InterPro" id="IPR028081">
    <property type="entry name" value="Leu-bd"/>
</dbReference>
<sequence>MRARSPRLLLPLALAGVVLAGCSSPKSQDAGAQTDVGVSDDTITIGALTDLSSPFKAQGLAATQGTELWADEVNAAGGICGRQVELITKDHGYKPESALALYDEIAGDVVGFVQIFGTPTFAAVKERVISDDVVAMPSSLSSTFLDTPQVVIPGATYDIEMINGLSWMLEQGMIAPGDSIGHIYVDSDYGQNAALGVAAYAEEHELNVQSVAVSATDTDMTATIAAMKANGVTAIVLSTSPPAMGSVATQNVEQALGVPLLGSTPTWDTALVSSLTPEQLSHYYRVTSQAPFGYTGSDAAVELASAYQQKYTETPLDAVNFGYAGALAFGAILQQACDDDNLTRSGIVEAAAKVQVDTKGITAPLDFSVPGAPAARSVYVEQADASAAGGLTVVSDGLVEAPEAADYQGPHQK</sequence>
<proteinExistence type="inferred from homology"/>
<dbReference type="PROSITE" id="PS51257">
    <property type="entry name" value="PROKAR_LIPOPROTEIN"/>
    <property type="match status" value="1"/>
</dbReference>
<reference evidence="5 6" key="1">
    <citation type="journal article" date="2018" name="Int. J. Syst. Evol. Microbiol.">
        <title>Epidermidibacterium keratini gen. nov., sp. nov., a member of the family Sporichthyaceae, isolated from keratin epidermis.</title>
        <authorList>
            <person name="Lee D.G."/>
            <person name="Trujillo M.E."/>
            <person name="Kang S."/>
            <person name="Nam J.J."/>
            <person name="Kim Y.J."/>
        </authorList>
    </citation>
    <scope>NUCLEOTIDE SEQUENCE [LARGE SCALE GENOMIC DNA]</scope>
    <source>
        <strain evidence="5 6">EPI-7</strain>
    </source>
</reference>